<accession>A0A7W7KE70</accession>
<name>A0A7W7KE70_PSENT</name>
<proteinExistence type="predicted"/>
<evidence type="ECO:0000313" key="1">
    <source>
        <dbReference type="EMBL" id="MBB4861209.1"/>
    </source>
</evidence>
<evidence type="ECO:0000313" key="2">
    <source>
        <dbReference type="Proteomes" id="UP000566995"/>
    </source>
</evidence>
<sequence length="76" mass="8668">MTQVVRKAMTDEAILSVLRKYPTGQLTAVLRNCLQMDGYGKVTTEKVRTALLRMEKVGSVERIKSRYLAQHTWKAV</sequence>
<comment type="caution">
    <text evidence="1">The sequence shown here is derived from an EMBL/GenBank/DDBJ whole genome shotgun (WGS) entry which is preliminary data.</text>
</comment>
<gene>
    <name evidence="1" type="ORF">HNP46_000020</name>
</gene>
<dbReference type="RefSeq" id="WP_184585489.1">
    <property type="nucleotide sequence ID" value="NZ_JACHLI010000001.1"/>
</dbReference>
<protein>
    <submittedName>
        <fullName evidence="1">Uncharacterized protein</fullName>
    </submittedName>
</protein>
<dbReference type="EMBL" id="JACHLI010000001">
    <property type="protein sequence ID" value="MBB4861209.1"/>
    <property type="molecule type" value="Genomic_DNA"/>
</dbReference>
<organism evidence="1 2">
    <name type="scientific">Pseudomonas nitroreducens</name>
    <dbReference type="NCBI Taxonomy" id="46680"/>
    <lineage>
        <taxon>Bacteria</taxon>
        <taxon>Pseudomonadati</taxon>
        <taxon>Pseudomonadota</taxon>
        <taxon>Gammaproteobacteria</taxon>
        <taxon>Pseudomonadales</taxon>
        <taxon>Pseudomonadaceae</taxon>
        <taxon>Pseudomonas</taxon>
    </lineage>
</organism>
<reference evidence="1 2" key="1">
    <citation type="submission" date="2020-08" db="EMBL/GenBank/DDBJ databases">
        <title>Functional genomics of gut bacteria from endangered species of beetles.</title>
        <authorList>
            <person name="Carlos-Shanley C."/>
        </authorList>
    </citation>
    <scope>NUCLEOTIDE SEQUENCE [LARGE SCALE GENOMIC DNA]</scope>
    <source>
        <strain evidence="1 2">S00179</strain>
    </source>
</reference>
<dbReference type="Proteomes" id="UP000566995">
    <property type="component" value="Unassembled WGS sequence"/>
</dbReference>
<dbReference type="AlphaFoldDB" id="A0A7W7KE70"/>